<dbReference type="PANTHER" id="PTHR33375:SF7">
    <property type="entry name" value="CHROMOSOME 2-PARTITIONING PROTEIN PARB-RELATED"/>
    <property type="match status" value="1"/>
</dbReference>
<dbReference type="SUPFAM" id="SSF110849">
    <property type="entry name" value="ParB/Sulfiredoxin"/>
    <property type="match status" value="1"/>
</dbReference>
<dbReference type="SUPFAM" id="SSF109709">
    <property type="entry name" value="KorB DNA-binding domain-like"/>
    <property type="match status" value="1"/>
</dbReference>
<sequence length="700" mass="76560">MTKHMKIVLSGSRDIPFDQLVLSQANVRRVKAGVSIDALAADIARRGLLQSLTVRAQRDESGGETGKFEVPAGGRRFRALQLLVKQRKMTKTQGVPCIVREDDTISAEEDSLAENTHREPLHPLDQFRAMRGLVEQGVNVETVAATFMVTPAVVKQRLRLASVSPKLHAVYAEDGMTLEQLMAFAVSEDHDRQEQVWEQIKDSYQNEAYYIRRRLTEETVRASDKRVRFVTLDAYVAAGGYVLRDLFEEDGGGWLQDVALLDRLVDEKLKTEGERVGEEGWKWVAVAVDFPYGHRFDLRELNGEPVPMSDEEEARVAVLREEADQLENEWSDADEIPDEVEARITTIDEEIASLVARPLTFDPEEQARAGAFVSIDTDGSLHVERGYVRAEDEPAGDADPDDDDEDLGSGDDSGAEPGVATVVTGMPGVDAATDDEDQDDLLRPIPDRLVSELTAYRTMALRDALANSPQVAFAAVLHAFVLDSFYSYSSDATCLQVSIRSPYLGAHAPNLGDFGPAKAVDARHESWSERLPDQPADLWDVLTALDADEQAALFAHCASFGVNALWEAATRYNSGSVSARTVSGRIEHSHIVARATGLDMVAAGWTPTVDNYLGRVTKPHILAAVEQAKGAEVADRLAGLKKPDMARAAEDVLVGTGWLAEPLRTPDMEVPDTDGGVTTVDPEPVPGEDAFDEAYAVAAE</sequence>
<feature type="region of interest" description="Disordered" evidence="3">
    <location>
        <begin position="663"/>
        <end position="693"/>
    </location>
</feature>
<evidence type="ECO:0000256" key="2">
    <source>
        <dbReference type="SAM" id="Coils"/>
    </source>
</evidence>
<dbReference type="Pfam" id="PF02195">
    <property type="entry name" value="ParB_N"/>
    <property type="match status" value="1"/>
</dbReference>
<dbReference type="FunFam" id="1.10.10.2830:FF:000001">
    <property type="entry name" value="Chromosome partitioning protein ParB"/>
    <property type="match status" value="1"/>
</dbReference>
<keyword evidence="2" id="KW-0175">Coiled coil</keyword>
<name>A0A840Z3U6_9SPHN</name>
<dbReference type="CDD" id="cd16406">
    <property type="entry name" value="ParB_N_like"/>
    <property type="match status" value="1"/>
</dbReference>
<feature type="coiled-coil region" evidence="2">
    <location>
        <begin position="309"/>
        <end position="336"/>
    </location>
</feature>
<evidence type="ECO:0000313" key="6">
    <source>
        <dbReference type="Proteomes" id="UP000554342"/>
    </source>
</evidence>
<dbReference type="PANTHER" id="PTHR33375">
    <property type="entry name" value="CHROMOSOME-PARTITIONING PROTEIN PARB-RELATED"/>
    <property type="match status" value="1"/>
</dbReference>
<keyword evidence="6" id="KW-1185">Reference proteome</keyword>
<dbReference type="GO" id="GO:0005694">
    <property type="term" value="C:chromosome"/>
    <property type="evidence" value="ECO:0007669"/>
    <property type="project" value="TreeGrafter"/>
</dbReference>
<dbReference type="Gene3D" id="1.10.10.2830">
    <property type="match status" value="1"/>
</dbReference>
<dbReference type="InterPro" id="IPR036086">
    <property type="entry name" value="ParB/Sulfiredoxin_sf"/>
</dbReference>
<comment type="caution">
    <text evidence="5">The sequence shown here is derived from an EMBL/GenBank/DDBJ whole genome shotgun (WGS) entry which is preliminary data.</text>
</comment>
<comment type="similarity">
    <text evidence="1">Belongs to the ParB family.</text>
</comment>
<evidence type="ECO:0000313" key="5">
    <source>
        <dbReference type="EMBL" id="MBB5720302.1"/>
    </source>
</evidence>
<accession>A0A840Z3U6</accession>
<feature type="compositionally biased region" description="Acidic residues" evidence="3">
    <location>
        <begin position="393"/>
        <end position="409"/>
    </location>
</feature>
<dbReference type="Gene3D" id="3.90.1530.30">
    <property type="match status" value="1"/>
</dbReference>
<evidence type="ECO:0000259" key="4">
    <source>
        <dbReference type="SMART" id="SM00470"/>
    </source>
</evidence>
<protein>
    <submittedName>
        <fullName evidence="5">ParB family chromosome partitioning protein</fullName>
    </submittedName>
</protein>
<dbReference type="InterPro" id="IPR050336">
    <property type="entry name" value="Chromosome_partition/occlusion"/>
</dbReference>
<evidence type="ECO:0000256" key="1">
    <source>
        <dbReference type="ARBA" id="ARBA00006295"/>
    </source>
</evidence>
<organism evidence="5 6">
    <name type="scientific">Stakelama sediminis</name>
    <dbReference type="NCBI Taxonomy" id="463200"/>
    <lineage>
        <taxon>Bacteria</taxon>
        <taxon>Pseudomonadati</taxon>
        <taxon>Pseudomonadota</taxon>
        <taxon>Alphaproteobacteria</taxon>
        <taxon>Sphingomonadales</taxon>
        <taxon>Sphingomonadaceae</taxon>
        <taxon>Stakelama</taxon>
    </lineage>
</organism>
<dbReference type="FunFam" id="3.90.1530.30:FF:000002">
    <property type="entry name" value="Chromosome partitioning protein ParB"/>
    <property type="match status" value="1"/>
</dbReference>
<reference evidence="5 6" key="1">
    <citation type="submission" date="2020-08" db="EMBL/GenBank/DDBJ databases">
        <title>Genomic Encyclopedia of Type Strains, Phase IV (KMG-IV): sequencing the most valuable type-strain genomes for metagenomic binning, comparative biology and taxonomic classification.</title>
        <authorList>
            <person name="Goeker M."/>
        </authorList>
    </citation>
    <scope>NUCLEOTIDE SEQUENCE [LARGE SCALE GENOMIC DNA]</scope>
    <source>
        <strain evidence="5 6">DSM 27203</strain>
    </source>
</reference>
<feature type="domain" description="ParB-like N-terminal" evidence="4">
    <location>
        <begin position="13"/>
        <end position="116"/>
    </location>
</feature>
<dbReference type="GO" id="GO:0007059">
    <property type="term" value="P:chromosome segregation"/>
    <property type="evidence" value="ECO:0007669"/>
    <property type="project" value="TreeGrafter"/>
</dbReference>
<dbReference type="SMART" id="SM00470">
    <property type="entry name" value="ParB"/>
    <property type="match status" value="1"/>
</dbReference>
<dbReference type="Proteomes" id="UP000554342">
    <property type="component" value="Unassembled WGS sequence"/>
</dbReference>
<evidence type="ECO:0000256" key="3">
    <source>
        <dbReference type="SAM" id="MobiDB-lite"/>
    </source>
</evidence>
<dbReference type="RefSeq" id="WP_184006011.1">
    <property type="nucleotide sequence ID" value="NZ_BAABIF010000008.1"/>
</dbReference>
<dbReference type="EMBL" id="JACIJI010000012">
    <property type="protein sequence ID" value="MBB5720302.1"/>
    <property type="molecule type" value="Genomic_DNA"/>
</dbReference>
<gene>
    <name evidence="5" type="ORF">FHR23_003267</name>
</gene>
<dbReference type="AlphaFoldDB" id="A0A840Z3U6"/>
<feature type="region of interest" description="Disordered" evidence="3">
    <location>
        <begin position="388"/>
        <end position="420"/>
    </location>
</feature>
<proteinExistence type="inferred from homology"/>
<dbReference type="InterPro" id="IPR003115">
    <property type="entry name" value="ParB_N"/>
</dbReference>